<sequence length="56" mass="6239">MNSRLDVSFGFFELHTIRGMAEMKPRTGLALCVMLAIALGRIKEKQPAKMRSLVCA</sequence>
<gene>
    <name evidence="1" type="ORF">J2S25_003820</name>
</gene>
<evidence type="ECO:0000313" key="2">
    <source>
        <dbReference type="Proteomes" id="UP001242313"/>
    </source>
</evidence>
<organism evidence="1 2">
    <name type="scientific">Mesobacillus stamsii</name>
    <dbReference type="NCBI Taxonomy" id="225347"/>
    <lineage>
        <taxon>Bacteria</taxon>
        <taxon>Bacillati</taxon>
        <taxon>Bacillota</taxon>
        <taxon>Bacilli</taxon>
        <taxon>Bacillales</taxon>
        <taxon>Bacillaceae</taxon>
        <taxon>Mesobacillus</taxon>
    </lineage>
</organism>
<dbReference type="Proteomes" id="UP001242313">
    <property type="component" value="Unassembled WGS sequence"/>
</dbReference>
<protein>
    <submittedName>
        <fullName evidence="1">Uncharacterized protein</fullName>
    </submittedName>
</protein>
<proteinExistence type="predicted"/>
<name>A0ABU0G074_9BACI</name>
<keyword evidence="2" id="KW-1185">Reference proteome</keyword>
<comment type="caution">
    <text evidence="1">The sequence shown here is derived from an EMBL/GenBank/DDBJ whole genome shotgun (WGS) entry which is preliminary data.</text>
</comment>
<evidence type="ECO:0000313" key="1">
    <source>
        <dbReference type="EMBL" id="MDQ0415593.1"/>
    </source>
</evidence>
<reference evidence="1 2" key="1">
    <citation type="submission" date="2023-07" db="EMBL/GenBank/DDBJ databases">
        <title>Genomic Encyclopedia of Type Strains, Phase IV (KMG-IV): sequencing the most valuable type-strain genomes for metagenomic binning, comparative biology and taxonomic classification.</title>
        <authorList>
            <person name="Goeker M."/>
        </authorList>
    </citation>
    <scope>NUCLEOTIDE SEQUENCE [LARGE SCALE GENOMIC DNA]</scope>
    <source>
        <strain evidence="1 2">DSM 19598</strain>
    </source>
</reference>
<accession>A0ABU0G074</accession>
<dbReference type="EMBL" id="JAUSUN010000039">
    <property type="protein sequence ID" value="MDQ0415593.1"/>
    <property type="molecule type" value="Genomic_DNA"/>
</dbReference>
<dbReference type="RefSeq" id="WP_307192594.1">
    <property type="nucleotide sequence ID" value="NZ_JAUSUN010000039.1"/>
</dbReference>